<dbReference type="Proteomes" id="UP000001631">
    <property type="component" value="Unassembled WGS sequence"/>
</dbReference>
<organism evidence="1 2">
    <name type="scientific">Ajellomyces capsulatus (strain G186AR / H82 / ATCC MYA-2454 / RMSCC 2432)</name>
    <name type="common">Darling's disease fungus</name>
    <name type="synonym">Histoplasma capsulatum</name>
    <dbReference type="NCBI Taxonomy" id="447093"/>
    <lineage>
        <taxon>Eukaryota</taxon>
        <taxon>Fungi</taxon>
        <taxon>Dikarya</taxon>
        <taxon>Ascomycota</taxon>
        <taxon>Pezizomycotina</taxon>
        <taxon>Eurotiomycetes</taxon>
        <taxon>Eurotiomycetidae</taxon>
        <taxon>Onygenales</taxon>
        <taxon>Ajellomycetaceae</taxon>
        <taxon>Histoplasma</taxon>
    </lineage>
</organism>
<dbReference type="AlphaFoldDB" id="C0NW90"/>
<gene>
    <name evidence="1" type="ORF">HCBG_07420</name>
</gene>
<dbReference type="RefSeq" id="XP_045284676.1">
    <property type="nucleotide sequence ID" value="XM_045434469.1"/>
</dbReference>
<dbReference type="InParanoid" id="C0NW90"/>
<name>C0NW90_AJECG</name>
<sequence>MWLLYSNPQLLSDMVIQCFWAAEVEGNLRRKVELGSAPAVSMYLLAIPTTDETWRSILRQRHQANASRNLGYHSSPRALSISYIRSGEDIGPTSWSLTFMSKTNCYTIRRTTGNMGGKTNLSQNGPCYFCVKTDDSHRCHSVSGKTAHV</sequence>
<evidence type="ECO:0000313" key="1">
    <source>
        <dbReference type="EMBL" id="EEH04195.1"/>
    </source>
</evidence>
<reference evidence="1" key="1">
    <citation type="submission" date="2009-02" db="EMBL/GenBank/DDBJ databases">
        <title>The Genome Sequence of Ajellomyces capsulatus strain G186AR.</title>
        <authorList>
            <consortium name="The Broad Institute Genome Sequencing Platform"/>
            <person name="Champion M."/>
            <person name="Cuomo C."/>
            <person name="Ma L.-J."/>
            <person name="Henn M.R."/>
            <person name="Sil A."/>
            <person name="Goldman B."/>
            <person name="Young S.K."/>
            <person name="Kodira C.D."/>
            <person name="Zeng Q."/>
            <person name="Koehrsen M."/>
            <person name="Alvarado L."/>
            <person name="Berlin A."/>
            <person name="Borenstein D."/>
            <person name="Chen Z."/>
            <person name="Engels R."/>
            <person name="Freedman E."/>
            <person name="Gellesch M."/>
            <person name="Goldberg J."/>
            <person name="Griggs A."/>
            <person name="Gujja S."/>
            <person name="Heiman D."/>
            <person name="Hepburn T."/>
            <person name="Howarth C."/>
            <person name="Jen D."/>
            <person name="Larson L."/>
            <person name="Lewis B."/>
            <person name="Mehta T."/>
            <person name="Park D."/>
            <person name="Pearson M."/>
            <person name="Roberts A."/>
            <person name="Saif S."/>
            <person name="Shea T."/>
            <person name="Shenoy N."/>
            <person name="Sisk P."/>
            <person name="Stolte C."/>
            <person name="Sykes S."/>
            <person name="Walk T."/>
            <person name="White J."/>
            <person name="Yandava C."/>
            <person name="Klein B."/>
            <person name="McEwen J.G."/>
            <person name="Puccia R."/>
            <person name="Goldman G.H."/>
            <person name="Felipe M.S."/>
            <person name="Nino-Vega G."/>
            <person name="San-Blas G."/>
            <person name="Taylor J."/>
            <person name="Mendoza L."/>
            <person name="Galagan J."/>
            <person name="Nusbaum C."/>
            <person name="Birren B."/>
        </authorList>
    </citation>
    <scope>NUCLEOTIDE SEQUENCE</scope>
    <source>
        <strain evidence="1">G186AR</strain>
    </source>
</reference>
<keyword evidence="2" id="KW-1185">Reference proteome</keyword>
<dbReference type="GeneID" id="69040436"/>
<protein>
    <submittedName>
        <fullName evidence="1">Uncharacterized protein</fullName>
    </submittedName>
</protein>
<dbReference type="HOGENOM" id="CLU_1749078_0_0_1"/>
<accession>C0NW90</accession>
<dbReference type="EMBL" id="GG663374">
    <property type="protein sequence ID" value="EEH04195.1"/>
    <property type="molecule type" value="Genomic_DNA"/>
</dbReference>
<proteinExistence type="predicted"/>
<evidence type="ECO:0000313" key="2">
    <source>
        <dbReference type="Proteomes" id="UP000001631"/>
    </source>
</evidence>